<dbReference type="RefSeq" id="WP_125944046.1">
    <property type="nucleotide sequence ID" value="NZ_PXZH01000008.1"/>
</dbReference>
<keyword evidence="1" id="KW-0812">Transmembrane</keyword>
<proteinExistence type="predicted"/>
<keyword evidence="3" id="KW-1185">Reference proteome</keyword>
<name>A0A3S0ACH5_9ENTE</name>
<keyword evidence="1" id="KW-0472">Membrane</keyword>
<dbReference type="AlphaFoldDB" id="A0A3S0ACH5"/>
<dbReference type="EMBL" id="PXZH01000008">
    <property type="protein sequence ID" value="RST88566.1"/>
    <property type="molecule type" value="Genomic_DNA"/>
</dbReference>
<accession>A0A3S0ACH5</accession>
<evidence type="ECO:0000256" key="1">
    <source>
        <dbReference type="SAM" id="Phobius"/>
    </source>
</evidence>
<feature type="transmembrane region" description="Helical" evidence="1">
    <location>
        <begin position="12"/>
        <end position="32"/>
    </location>
</feature>
<evidence type="ECO:0000313" key="2">
    <source>
        <dbReference type="EMBL" id="RST88566.1"/>
    </source>
</evidence>
<sequence>MKKKEALFYVLRYKGSMYLVLILLFSFFNFLIVQNKQDHILNQFSFEENSRLYTLFFIGFILINSSYHYMKLRHRKDPDVYLKEEHQAFALKREINIHHHELDFLDKKINMLQVIAPIIVTFVLLQGVLDKLIRTDLQMEFGEIVAFTIILFYVFIYMENWHSYKFISVQLLKFENQLLQLEEFQSVTFSENLKETDLSL</sequence>
<comment type="caution">
    <text evidence="2">The sequence shown here is derived from an EMBL/GenBank/DDBJ whole genome shotgun (WGS) entry which is preliminary data.</text>
</comment>
<keyword evidence="1" id="KW-1133">Transmembrane helix</keyword>
<dbReference type="OrthoDB" id="9993634at2"/>
<feature type="transmembrane region" description="Helical" evidence="1">
    <location>
        <begin position="141"/>
        <end position="158"/>
    </location>
</feature>
<gene>
    <name evidence="2" type="ORF">C7P63_10165</name>
</gene>
<protein>
    <submittedName>
        <fullName evidence="2">Uncharacterized protein</fullName>
    </submittedName>
</protein>
<feature type="transmembrane region" description="Helical" evidence="1">
    <location>
        <begin position="52"/>
        <end position="70"/>
    </location>
</feature>
<evidence type="ECO:0000313" key="3">
    <source>
        <dbReference type="Proteomes" id="UP000277864"/>
    </source>
</evidence>
<organism evidence="2 3">
    <name type="scientific">Vagococcus humatus</name>
    <dbReference type="NCBI Taxonomy" id="1889241"/>
    <lineage>
        <taxon>Bacteria</taxon>
        <taxon>Bacillati</taxon>
        <taxon>Bacillota</taxon>
        <taxon>Bacilli</taxon>
        <taxon>Lactobacillales</taxon>
        <taxon>Enterococcaceae</taxon>
        <taxon>Vagococcus</taxon>
    </lineage>
</organism>
<feature type="transmembrane region" description="Helical" evidence="1">
    <location>
        <begin position="109"/>
        <end position="129"/>
    </location>
</feature>
<dbReference type="Proteomes" id="UP000277864">
    <property type="component" value="Unassembled WGS sequence"/>
</dbReference>
<reference evidence="2 3" key="1">
    <citation type="submission" date="2018-03" db="EMBL/GenBank/DDBJ databases">
        <authorList>
            <person name="Gulvik C.A."/>
        </authorList>
    </citation>
    <scope>NUCLEOTIDE SEQUENCE [LARGE SCALE GENOMIC DNA]</scope>
    <source>
        <strain evidence="2 3">JCM 31581</strain>
    </source>
</reference>